<dbReference type="HOGENOM" id="CLU_2257292_0_0_2"/>
<name>B0RA15_HALS3</name>
<keyword evidence="1" id="KW-1133">Transmembrane helix</keyword>
<accession>B0RA15</accession>
<dbReference type="AlphaFoldDB" id="B0RA15"/>
<evidence type="ECO:0000313" key="3">
    <source>
        <dbReference type="Proteomes" id="UP000001321"/>
    </source>
</evidence>
<keyword evidence="1" id="KW-0812">Transmembrane</keyword>
<evidence type="ECO:0000256" key="1">
    <source>
        <dbReference type="SAM" id="Phobius"/>
    </source>
</evidence>
<protein>
    <submittedName>
        <fullName evidence="2">Uncharacterized protein</fullName>
    </submittedName>
</protein>
<reference evidence="2 3" key="1">
    <citation type="journal article" date="2008" name="Genomics">
        <title>Evolution in the laboratory: the genome of Halobacterium salinarum strain R1 compared to that of strain NRC-1.</title>
        <authorList>
            <person name="Pfeiffer F."/>
            <person name="Schuster S.C."/>
            <person name="Broicher A."/>
            <person name="Falb M."/>
            <person name="Palm P."/>
            <person name="Rodewald K."/>
            <person name="Ruepp A."/>
            <person name="Soppa J."/>
            <person name="Tittor J."/>
            <person name="Oesterhelt D."/>
        </authorList>
    </citation>
    <scope>NUCLEOTIDE SEQUENCE [LARGE SCALE GENOMIC DNA]</scope>
    <source>
        <strain evidence="3">ATCC 29341 / DSM 671 / R1</strain>
        <plasmid evidence="3">Plasmid PHS3</plasmid>
    </source>
</reference>
<dbReference type="KEGG" id="hsl:OE_5290R"/>
<dbReference type="EnsemblBacteria" id="CAP15610">
    <property type="protein sequence ID" value="CAP15610"/>
    <property type="gene ID" value="OE_5290R"/>
</dbReference>
<geneLocation type="plasmid" evidence="2 3">
    <name>PHS3</name>
</geneLocation>
<sequence>MLAARLRWSFGPIVISTAHVLGRLIYIIVANALFSAVVYCSIETQPETGLVVYHHSVQLRHAIEPGSVVHLSTQPTWADVYAGCVNTVLYMHASGGLNDGWLP</sequence>
<gene>
    <name evidence="2" type="ordered locus">OE_5290R</name>
</gene>
<dbReference type="Proteomes" id="UP000001321">
    <property type="component" value="Plasmid PHS3"/>
</dbReference>
<evidence type="ECO:0000313" key="2">
    <source>
        <dbReference type="EMBL" id="CAP15610.1"/>
    </source>
</evidence>
<dbReference type="EMBL" id="AM774418">
    <property type="protein sequence ID" value="CAP15610.1"/>
    <property type="molecule type" value="Genomic_DNA"/>
</dbReference>
<keyword evidence="2" id="KW-0614">Plasmid</keyword>
<feature type="transmembrane region" description="Helical" evidence="1">
    <location>
        <begin position="20"/>
        <end position="39"/>
    </location>
</feature>
<organism evidence="2 3">
    <name type="scientific">Halobacterium salinarum (strain ATCC 29341 / DSM 671 / R1)</name>
    <dbReference type="NCBI Taxonomy" id="478009"/>
    <lineage>
        <taxon>Archaea</taxon>
        <taxon>Methanobacteriati</taxon>
        <taxon>Methanobacteriota</taxon>
        <taxon>Stenosarchaea group</taxon>
        <taxon>Halobacteria</taxon>
        <taxon>Halobacteriales</taxon>
        <taxon>Halobacteriaceae</taxon>
        <taxon>Halobacterium</taxon>
        <taxon>Halobacterium salinarum NRC-34001</taxon>
    </lineage>
</organism>
<proteinExistence type="predicted"/>
<keyword evidence="1" id="KW-0472">Membrane</keyword>